<dbReference type="Pfam" id="PF07330">
    <property type="entry name" value="DUF1467"/>
    <property type="match status" value="1"/>
</dbReference>
<dbReference type="OrthoDB" id="9804637at2"/>
<keyword evidence="1" id="KW-0472">Membrane</keyword>
<proteinExistence type="predicted"/>
<dbReference type="RefSeq" id="WP_110030766.1">
    <property type="nucleotide sequence ID" value="NZ_QGTR01000001.1"/>
</dbReference>
<name>A0A317PS86_9HYPH</name>
<reference evidence="2 3" key="1">
    <citation type="submission" date="2018-05" db="EMBL/GenBank/DDBJ databases">
        <title>Genomic Encyclopedia of Type Strains, Phase IV (KMG-IV): sequencing the most valuable type-strain genomes for metagenomic binning, comparative biology and taxonomic classification.</title>
        <authorList>
            <person name="Goeker M."/>
        </authorList>
    </citation>
    <scope>NUCLEOTIDE SEQUENCE [LARGE SCALE GENOMIC DNA]</scope>
    <source>
        <strain evidence="2 3">DSM 16791</strain>
    </source>
</reference>
<comment type="caution">
    <text evidence="2">The sequence shown here is derived from an EMBL/GenBank/DDBJ whole genome shotgun (WGS) entry which is preliminary data.</text>
</comment>
<keyword evidence="3" id="KW-1185">Reference proteome</keyword>
<organism evidence="2 3">
    <name type="scientific">Hoeflea marina</name>
    <dbReference type="NCBI Taxonomy" id="274592"/>
    <lineage>
        <taxon>Bacteria</taxon>
        <taxon>Pseudomonadati</taxon>
        <taxon>Pseudomonadota</taxon>
        <taxon>Alphaproteobacteria</taxon>
        <taxon>Hyphomicrobiales</taxon>
        <taxon>Rhizobiaceae</taxon>
        <taxon>Hoeflea</taxon>
    </lineage>
</organism>
<protein>
    <submittedName>
        <fullName evidence="2">Putative secreted protein</fullName>
    </submittedName>
</protein>
<keyword evidence="1" id="KW-0812">Transmembrane</keyword>
<evidence type="ECO:0000256" key="1">
    <source>
        <dbReference type="SAM" id="Phobius"/>
    </source>
</evidence>
<keyword evidence="1" id="KW-1133">Transmembrane helix</keyword>
<sequence length="90" mass="9978">MGFGTAFAIYFIIWWVALFVVLPFGLRTQYEAGEVVPGTVASAPANFSLWRVVLRTTLVSGVVFAAYLGLTMYFGYTMEDLMALAPDFSY</sequence>
<feature type="transmembrane region" description="Helical" evidence="1">
    <location>
        <begin position="52"/>
        <end position="76"/>
    </location>
</feature>
<feature type="transmembrane region" description="Helical" evidence="1">
    <location>
        <begin position="6"/>
        <end position="26"/>
    </location>
</feature>
<dbReference type="InterPro" id="IPR009935">
    <property type="entry name" value="DUF1467"/>
</dbReference>
<evidence type="ECO:0000313" key="3">
    <source>
        <dbReference type="Proteomes" id="UP000246352"/>
    </source>
</evidence>
<dbReference type="EMBL" id="QGTR01000001">
    <property type="protein sequence ID" value="PWW04322.1"/>
    <property type="molecule type" value="Genomic_DNA"/>
</dbReference>
<accession>A0A317PS86</accession>
<gene>
    <name evidence="2" type="ORF">DFR52_1011017</name>
</gene>
<dbReference type="AlphaFoldDB" id="A0A317PS86"/>
<dbReference type="Proteomes" id="UP000246352">
    <property type="component" value="Unassembled WGS sequence"/>
</dbReference>
<evidence type="ECO:0000313" key="2">
    <source>
        <dbReference type="EMBL" id="PWW04322.1"/>
    </source>
</evidence>